<keyword evidence="10" id="KW-0862">Zinc</keyword>
<dbReference type="Gene3D" id="1.10.510.10">
    <property type="entry name" value="Transferase(Phosphotransferase) domain 1"/>
    <property type="match status" value="1"/>
</dbReference>
<dbReference type="InterPro" id="IPR001245">
    <property type="entry name" value="Ser-Thr/Tyr_kinase_cat_dom"/>
</dbReference>
<dbReference type="InterPro" id="IPR011009">
    <property type="entry name" value="Kinase-like_dom_sf"/>
</dbReference>
<dbReference type="SUPFAM" id="SSF48452">
    <property type="entry name" value="TPR-like"/>
    <property type="match status" value="1"/>
</dbReference>
<evidence type="ECO:0000256" key="7">
    <source>
        <dbReference type="ARBA" id="ARBA00022741"/>
    </source>
</evidence>
<feature type="region of interest" description="Disordered" evidence="14">
    <location>
        <begin position="1367"/>
        <end position="1399"/>
    </location>
</feature>
<evidence type="ECO:0000256" key="14">
    <source>
        <dbReference type="SAM" id="MobiDB-lite"/>
    </source>
</evidence>
<evidence type="ECO:0000256" key="6">
    <source>
        <dbReference type="ARBA" id="ARBA00022723"/>
    </source>
</evidence>
<protein>
    <submittedName>
        <fullName evidence="16">PHD-finger</fullName>
    </submittedName>
</protein>
<keyword evidence="7" id="KW-0547">Nucleotide-binding</keyword>
<keyword evidence="9" id="KW-0418">Kinase</keyword>
<name>A0A9E7JZ49_9LILI</name>
<dbReference type="GO" id="GO:0004674">
    <property type="term" value="F:protein serine/threonine kinase activity"/>
    <property type="evidence" value="ECO:0007669"/>
    <property type="project" value="UniProtKB-KW"/>
</dbReference>
<feature type="region of interest" description="Disordered" evidence="14">
    <location>
        <begin position="932"/>
        <end position="971"/>
    </location>
</feature>
<evidence type="ECO:0000313" key="16">
    <source>
        <dbReference type="EMBL" id="URD97651.1"/>
    </source>
</evidence>
<evidence type="ECO:0000256" key="10">
    <source>
        <dbReference type="ARBA" id="ARBA00022833"/>
    </source>
</evidence>
<dbReference type="InterPro" id="IPR056280">
    <property type="entry name" value="AIPP2-like_SPOC"/>
</dbReference>
<dbReference type="FunFam" id="1.10.510.10:FF:000069">
    <property type="entry name" value="probable serine/threonine-protein kinase At5g41260"/>
    <property type="match status" value="1"/>
</dbReference>
<dbReference type="InterPro" id="IPR049198">
    <property type="entry name" value="DUF6865"/>
</dbReference>
<organism evidence="16 17">
    <name type="scientific">Musa troglodytarum</name>
    <name type="common">fe'i banana</name>
    <dbReference type="NCBI Taxonomy" id="320322"/>
    <lineage>
        <taxon>Eukaryota</taxon>
        <taxon>Viridiplantae</taxon>
        <taxon>Streptophyta</taxon>
        <taxon>Embryophyta</taxon>
        <taxon>Tracheophyta</taxon>
        <taxon>Spermatophyta</taxon>
        <taxon>Magnoliopsida</taxon>
        <taxon>Liliopsida</taxon>
        <taxon>Zingiberales</taxon>
        <taxon>Musaceae</taxon>
        <taxon>Musa</taxon>
    </lineage>
</organism>
<evidence type="ECO:0000256" key="1">
    <source>
        <dbReference type="ARBA" id="ARBA00004193"/>
    </source>
</evidence>
<proteinExistence type="predicted"/>
<dbReference type="InterPro" id="IPR001965">
    <property type="entry name" value="Znf_PHD"/>
</dbReference>
<dbReference type="Proteomes" id="UP001055439">
    <property type="component" value="Chromosome 4"/>
</dbReference>
<feature type="compositionally biased region" description="Polar residues" evidence="14">
    <location>
        <begin position="891"/>
        <end position="908"/>
    </location>
</feature>
<feature type="region of interest" description="Disordered" evidence="14">
    <location>
        <begin position="1243"/>
        <end position="1267"/>
    </location>
</feature>
<dbReference type="SUPFAM" id="SSF56112">
    <property type="entry name" value="Protein kinase-like (PK-like)"/>
    <property type="match status" value="1"/>
</dbReference>
<feature type="compositionally biased region" description="Low complexity" evidence="14">
    <location>
        <begin position="1374"/>
        <end position="1390"/>
    </location>
</feature>
<accession>A0A9E7JZ49</accession>
<comment type="subcellular location">
    <subcellularLocation>
        <location evidence="1">Cell membrane</location>
        <topology evidence="1">Lipid-anchor</topology>
    </subcellularLocation>
</comment>
<feature type="compositionally biased region" description="Basic and acidic residues" evidence="14">
    <location>
        <begin position="1892"/>
        <end position="1906"/>
    </location>
</feature>
<keyword evidence="8" id="KW-0863">Zinc-finger</keyword>
<evidence type="ECO:0000259" key="15">
    <source>
        <dbReference type="PROSITE" id="PS50011"/>
    </source>
</evidence>
<evidence type="ECO:0000256" key="3">
    <source>
        <dbReference type="ARBA" id="ARBA00022527"/>
    </source>
</evidence>
<dbReference type="Gene3D" id="3.30.40.10">
    <property type="entry name" value="Zinc/RING finger domain, C3HC4 (zinc finger)"/>
    <property type="match status" value="1"/>
</dbReference>
<evidence type="ECO:0000313" key="17">
    <source>
        <dbReference type="Proteomes" id="UP001055439"/>
    </source>
</evidence>
<keyword evidence="17" id="KW-1185">Reference proteome</keyword>
<keyword evidence="3" id="KW-0723">Serine/threonine-protein kinase</keyword>
<keyword evidence="13" id="KW-0449">Lipoprotein</keyword>
<keyword evidence="11" id="KW-0067">ATP-binding</keyword>
<sequence>MKRFSKQSWPDAQQFVAEATGVGKLRHKRLVNLIGCCAEGDERLLVSEFMPNDTLSKHLFHWDKHPLPWQMRVRVAYYIAQALDHCNTENRRIYHDLNAYRVLFDEDGDPRLSSFGLIKNSRDGKSYSTNLAYTPPEFMHTGRAIPESVIYSYGTVLLDLLSGKHIPASHALDLIRGKNMLLIMDSSLEGQYANEDATKLVELASKCLQFEASDRPNSKFLLSAVEPLQTQKEVPSHVLMGITKATQVLPTMLSPLGKACVNMDLTAVHDILLKAGYKDEEGAENELVAMMSVPSATVFARRGLSYLMNNQPELALRDAMQAQVCMPEWPAAFYLQALSLSKLGMETDAQDMLTDGLPSNSRGRAAEWVMDPPPIGTTAELNPDLIMDNISSEKEMSLEFVRESLMAISQCLPDIVASDGSPVKPAAAAADAIVDQNDGTGADDYMSKLISISYMQSPDFYQGQKERYLTGFLERDNGDEDGKDHRGYGKGLVTSKVLLMDMTISEQRYSTAYCLLHSLVEHSCIDPKSFTYGYLDKKPIDVGLTKFLGLCPSALSCRVPMDSSLLSHPFQPPASTPLCSLSSSPWSMERQTATPMHGFCHHVVGLAPILFSLASLVATFAYSASSSDLPGSLKRIPLSCLEALLLNMYDPLPLILPLDNRDLSLLDICPVGAASLFASFPLEVLEATIPLDYSALLNQLCIVLPPQMHLLDCDYSPIQPPLHPSGSSNMLNLLHTSASYGRILLMPKRKFQCSMTSTFGRLGMATDNPSSAYKPLHEKASDVAEEKHREECHTKNDLHISGFKDANSAIHVCLGELHKKVKECSSGLKDSSRARNDIEEIQNEAAYDCNNSELKENQTEFKENGEFSLENCTIHSIIDDVLCHKTDSTEDPPSSNNVSPMSQSPCSGSPVNGILSRCFINDEKSPILGKYVVGEKDDMPDEVSKEDGRESRSHLVSSKGSDECLGTETDDNRKFQPHDTIKCRATNEQAVKQFNQVPPQPNSEHEALAETEADVKVCDICGDSGLEEWLAFCSTCSDGAEHTYCMRVRLDTVPESEWVCEECRLKEAQNQMIGKFESQLEAIEAVCSSENSQSIESTSKSLPGVENKAVDLGTRKDNKVLDKLILSRRMEEKFDVTKEKISEACGASTGTTVSRNPTLLVCDSLINKSDLVKVKLPALVTSCGQSEGISRPGANAQTSSYSNSYKLQTHFELTKGSLSKSVSFNKSKVPKVKQLLENIPHKQKKSREYSLSSMRKGGPSRAITKSASFRSESSGFSNVLTVGDMQLPNPSPCEDHRDVKQVKEKSVIDKRLLMSDRPFISLSLAATSVSSVKVAPKVLQHVATPKVMLDSSKPSNNRGSKAATKFANEVKQLPTSPISQTSGSTSSIRSCKNEDQKPLDDGAELIHKDDKTKDHTFLSNIRQAASVDNRLARCQRCNESGHSTQFCAVDKLHMSAMKPSSERKSKDVDNRSSKWKDAVEVFTLESGTKRTARSPDQSMEVSMSSADVHSEATSKDFPSSLISSRNLSFMEHAADAQDFSNTASATHVKQKVEDRKKSTFLPRKFTPLDFADDLNMQPVIQTLPDQDSMPLHLLRASAIPELDCIWEGVFEVLKIAKPPAFLHGIQAHLSSYVSPKALELVKKFPCKVQLEEVPRLSAWPFQSHENSPKEDNIALFFFAKDTESYEKYYLNLLEDMLKNDLALIGNTDAVELLVLPSNLLPANSQCWNKLFYLWGVFRGRNVSCFTDLPDLEKKPSVSSLNLEPTVQDQSIPDFSGLCSSHDIYDETSQELSRFDKFPKENAIISSSCTNIQDVLTSGKKDRILNIEQIPPGQNLHLAVSGDKVLTEQTSCSCSASCPYSNVPVAYPEPRLQIDIEQLPLEMENDLTALDKLAGDSDGSKDSEHHANAGSTSIRNCEEPVFSVLFNCRQENFRNVQKIKQKQKFITSEAVPDDQVSDAVKLDPSWESRHNKKRPLPSSAETIAKPTAYRTLWKDEASCTSLNDAELKKMRLDDGGHAACISREETLSGGLPSKIRPLPSGCLSDGIDRDTMCESLKNSERFFPINLGTATSTKAHNLIYVLSSDDEDSPESTAPDLELALWGKKRPPNADSSPQLSPNVGIKRNPEMLASLSLSLALPATEKPRTAKPITQDEQLLLDKPCINSSLLLFGGCMDT</sequence>
<keyword evidence="2" id="KW-1003">Cell membrane</keyword>
<feature type="region of interest" description="Disordered" evidence="14">
    <location>
        <begin position="1891"/>
        <end position="1911"/>
    </location>
</feature>
<evidence type="ECO:0000256" key="8">
    <source>
        <dbReference type="ARBA" id="ARBA00022771"/>
    </source>
</evidence>
<dbReference type="InterPro" id="IPR000719">
    <property type="entry name" value="Prot_kinase_dom"/>
</dbReference>
<feature type="compositionally biased region" description="Basic and acidic residues" evidence="14">
    <location>
        <begin position="933"/>
        <end position="953"/>
    </location>
</feature>
<feature type="region of interest" description="Disordered" evidence="14">
    <location>
        <begin position="885"/>
        <end position="908"/>
    </location>
</feature>
<keyword evidence="5" id="KW-0519">Myristate</keyword>
<keyword evidence="4" id="KW-0808">Transferase</keyword>
<gene>
    <name evidence="16" type="ORF">MUK42_31866</name>
</gene>
<keyword evidence="12" id="KW-0472">Membrane</keyword>
<dbReference type="InterPro" id="IPR045845">
    <property type="entry name" value="BSK"/>
</dbReference>
<dbReference type="Gene3D" id="3.30.200.20">
    <property type="entry name" value="Phosphorylase Kinase, domain 1"/>
    <property type="match status" value="1"/>
</dbReference>
<dbReference type="EMBL" id="CP097506">
    <property type="protein sequence ID" value="URD97651.1"/>
    <property type="molecule type" value="Genomic_DNA"/>
</dbReference>
<evidence type="ECO:0000256" key="13">
    <source>
        <dbReference type="ARBA" id="ARBA00023288"/>
    </source>
</evidence>
<dbReference type="Pfam" id="PF07714">
    <property type="entry name" value="PK_Tyr_Ser-Thr"/>
    <property type="match status" value="1"/>
</dbReference>
<dbReference type="GO" id="GO:0005524">
    <property type="term" value="F:ATP binding"/>
    <property type="evidence" value="ECO:0007669"/>
    <property type="project" value="UniProtKB-KW"/>
</dbReference>
<dbReference type="InterPro" id="IPR011011">
    <property type="entry name" value="Znf_FYVE_PHD"/>
</dbReference>
<evidence type="ECO:0000256" key="11">
    <source>
        <dbReference type="ARBA" id="ARBA00022840"/>
    </source>
</evidence>
<dbReference type="PANTHER" id="PTHR45863:SF15">
    <property type="entry name" value="SERINE_THREONINE-PROTEIN KINASE BSK2"/>
    <property type="match status" value="1"/>
</dbReference>
<dbReference type="PROSITE" id="PS50011">
    <property type="entry name" value="PROTEIN_KINASE_DOM"/>
    <property type="match status" value="1"/>
</dbReference>
<dbReference type="GO" id="GO:0005886">
    <property type="term" value="C:plasma membrane"/>
    <property type="evidence" value="ECO:0007669"/>
    <property type="project" value="UniProtKB-SubCell"/>
</dbReference>
<evidence type="ECO:0000256" key="9">
    <source>
        <dbReference type="ARBA" id="ARBA00022777"/>
    </source>
</evidence>
<feature type="domain" description="Protein kinase" evidence="15">
    <location>
        <begin position="1"/>
        <end position="240"/>
    </location>
</feature>
<reference evidence="16" key="1">
    <citation type="submission" date="2022-05" db="EMBL/GenBank/DDBJ databases">
        <title>The Musa troglodytarum L. genome provides insights into the mechanism of non-climacteric behaviour and enrichment of carotenoids.</title>
        <authorList>
            <person name="Wang J."/>
        </authorList>
    </citation>
    <scope>NUCLEOTIDE SEQUENCE</scope>
    <source>
        <tissue evidence="16">Leaf</tissue>
    </source>
</reference>
<dbReference type="Pfam" id="PF23121">
    <property type="entry name" value="SPOC_AIPP2"/>
    <property type="match status" value="1"/>
</dbReference>
<evidence type="ECO:0000256" key="4">
    <source>
        <dbReference type="ARBA" id="ARBA00022679"/>
    </source>
</evidence>
<dbReference type="SMART" id="SM00249">
    <property type="entry name" value="PHD"/>
    <property type="match status" value="1"/>
</dbReference>
<dbReference type="GO" id="GO:0008270">
    <property type="term" value="F:zinc ion binding"/>
    <property type="evidence" value="ECO:0007669"/>
    <property type="project" value="UniProtKB-KW"/>
</dbReference>
<dbReference type="SUPFAM" id="SSF57903">
    <property type="entry name" value="FYVE/PHD zinc finger"/>
    <property type="match status" value="1"/>
</dbReference>
<dbReference type="PANTHER" id="PTHR45863">
    <property type="entry name" value="SERINE/THREONINE-PROTEIN KINASE BSK5"/>
    <property type="match status" value="1"/>
</dbReference>
<evidence type="ECO:0000256" key="2">
    <source>
        <dbReference type="ARBA" id="ARBA00022475"/>
    </source>
</evidence>
<evidence type="ECO:0000256" key="12">
    <source>
        <dbReference type="ARBA" id="ARBA00023136"/>
    </source>
</evidence>
<dbReference type="InterPro" id="IPR058209">
    <property type="entry name" value="TPR_BSK1_C"/>
</dbReference>
<evidence type="ECO:0000256" key="5">
    <source>
        <dbReference type="ARBA" id="ARBA00022707"/>
    </source>
</evidence>
<dbReference type="GO" id="GO:0009742">
    <property type="term" value="P:brassinosteroid mediated signaling pathway"/>
    <property type="evidence" value="ECO:0007669"/>
    <property type="project" value="InterPro"/>
</dbReference>
<dbReference type="InterPro" id="IPR013083">
    <property type="entry name" value="Znf_RING/FYVE/PHD"/>
</dbReference>
<dbReference type="OrthoDB" id="787137at2759"/>
<dbReference type="Pfam" id="PF25575">
    <property type="entry name" value="TPR_BSK1_C"/>
    <property type="match status" value="1"/>
</dbReference>
<keyword evidence="6" id="KW-0479">Metal-binding</keyword>
<dbReference type="Pfam" id="PF21737">
    <property type="entry name" value="DUF6865"/>
    <property type="match status" value="1"/>
</dbReference>
<dbReference type="InterPro" id="IPR011990">
    <property type="entry name" value="TPR-like_helical_dom_sf"/>
</dbReference>